<dbReference type="Gene3D" id="3.40.50.1820">
    <property type="entry name" value="alpha/beta hydrolase"/>
    <property type="match status" value="1"/>
</dbReference>
<protein>
    <recommendedName>
        <fullName evidence="4">AB hydrolase-1 domain-containing protein</fullName>
    </recommendedName>
</protein>
<dbReference type="EMBL" id="OU963903">
    <property type="protein sequence ID" value="CAH0398098.1"/>
    <property type="molecule type" value="Genomic_DNA"/>
</dbReference>
<sequence length="481" mass="54935">MSRRLTLCAIILVVVSQISANSFEEFFSQQTSKMNNFIRDQFNLVESAVNSSYVGTIEIQNKVSDYVEEQKKKISNDVNSYVEKFQETGRNFMETYSFMPTEDPASLLEKTDLVLSVPAIIRRNGYDCESHTILSDGFLLNVHRIPRSKVGGPVSRNTVLLHHGLFASSADWILNGPQKALAYALADAGYDVWMANIRGNKYSREHIRYKENTKEYWNFSWHEVAVFDVPAVIDYIHKVKGVDTKIVYIGHSMGTTILFTMLSVRPEYNNKLVGGIAMAPEVFLSNMVSPLKSMAGITSGFAHAQIVAGVYEFVPKDSFLGRLHKMCEAEHANTKICNNIIFYLCGEDQEQFNQTVQHMFLSKLGTGTSWKTAVHMAQMILSGRFQHFDYGYEERNLRIYGTATPPDYDLSKVTLNITLFWAKNDLLSNEMDVRKLHETLPMTTQMYLVPYPKFNHVDYLWAKEAPRLINNKVFEILMDTF</sequence>
<dbReference type="Proteomes" id="UP001153292">
    <property type="component" value="Chromosome 10"/>
</dbReference>
<name>A0ABN8AR54_CHISP</name>
<reference evidence="5" key="1">
    <citation type="submission" date="2021-12" db="EMBL/GenBank/DDBJ databases">
        <authorList>
            <person name="King R."/>
        </authorList>
    </citation>
    <scope>NUCLEOTIDE SEQUENCE</scope>
</reference>
<dbReference type="InterPro" id="IPR000073">
    <property type="entry name" value="AB_hydrolase_1"/>
</dbReference>
<evidence type="ECO:0000256" key="1">
    <source>
        <dbReference type="ARBA" id="ARBA00022963"/>
    </source>
</evidence>
<feature type="chain" id="PRO_5047434637" description="AB hydrolase-1 domain-containing protein" evidence="3">
    <location>
        <begin position="21"/>
        <end position="481"/>
    </location>
</feature>
<evidence type="ECO:0000259" key="4">
    <source>
        <dbReference type="Pfam" id="PF00561"/>
    </source>
</evidence>
<dbReference type="SUPFAM" id="SSF53474">
    <property type="entry name" value="alpha/beta-Hydrolases"/>
    <property type="match status" value="1"/>
</dbReference>
<dbReference type="PANTHER" id="PTHR11005">
    <property type="entry name" value="LYSOSOMAL ACID LIPASE-RELATED"/>
    <property type="match status" value="1"/>
</dbReference>
<feature type="domain" description="AB hydrolase-1" evidence="4">
    <location>
        <begin position="157"/>
        <end position="273"/>
    </location>
</feature>
<keyword evidence="3" id="KW-0732">Signal</keyword>
<organism evidence="5 6">
    <name type="scientific">Chilo suppressalis</name>
    <name type="common">Asiatic rice borer moth</name>
    <dbReference type="NCBI Taxonomy" id="168631"/>
    <lineage>
        <taxon>Eukaryota</taxon>
        <taxon>Metazoa</taxon>
        <taxon>Ecdysozoa</taxon>
        <taxon>Arthropoda</taxon>
        <taxon>Hexapoda</taxon>
        <taxon>Insecta</taxon>
        <taxon>Pterygota</taxon>
        <taxon>Neoptera</taxon>
        <taxon>Endopterygota</taxon>
        <taxon>Lepidoptera</taxon>
        <taxon>Glossata</taxon>
        <taxon>Ditrysia</taxon>
        <taxon>Pyraloidea</taxon>
        <taxon>Crambidae</taxon>
        <taxon>Crambinae</taxon>
        <taxon>Chilo</taxon>
    </lineage>
</organism>
<evidence type="ECO:0000256" key="3">
    <source>
        <dbReference type="SAM" id="SignalP"/>
    </source>
</evidence>
<evidence type="ECO:0000313" key="5">
    <source>
        <dbReference type="EMBL" id="CAH0398098.1"/>
    </source>
</evidence>
<evidence type="ECO:0000256" key="2">
    <source>
        <dbReference type="ARBA" id="ARBA00023098"/>
    </source>
</evidence>
<feature type="signal peptide" evidence="3">
    <location>
        <begin position="1"/>
        <end position="20"/>
    </location>
</feature>
<keyword evidence="1" id="KW-0442">Lipid degradation</keyword>
<dbReference type="InterPro" id="IPR029058">
    <property type="entry name" value="AB_hydrolase_fold"/>
</dbReference>
<accession>A0ABN8AR54</accession>
<evidence type="ECO:0000313" key="6">
    <source>
        <dbReference type="Proteomes" id="UP001153292"/>
    </source>
</evidence>
<gene>
    <name evidence="5" type="ORF">CHILSU_LOCUS1207</name>
</gene>
<keyword evidence="2" id="KW-0443">Lipid metabolism</keyword>
<dbReference type="Pfam" id="PF00561">
    <property type="entry name" value="Abhydrolase_1"/>
    <property type="match status" value="1"/>
</dbReference>
<proteinExistence type="predicted"/>
<keyword evidence="6" id="KW-1185">Reference proteome</keyword>